<dbReference type="EMBL" id="JANPWB010000010">
    <property type="protein sequence ID" value="KAJ1138830.1"/>
    <property type="molecule type" value="Genomic_DNA"/>
</dbReference>
<dbReference type="SMART" id="SM00343">
    <property type="entry name" value="ZnF_C2HC"/>
    <property type="match status" value="2"/>
</dbReference>
<feature type="domain" description="CCHC-type" evidence="2">
    <location>
        <begin position="118"/>
        <end position="134"/>
    </location>
</feature>
<organism evidence="3 4">
    <name type="scientific">Pleurodeles waltl</name>
    <name type="common">Iberian ribbed newt</name>
    <dbReference type="NCBI Taxonomy" id="8319"/>
    <lineage>
        <taxon>Eukaryota</taxon>
        <taxon>Metazoa</taxon>
        <taxon>Chordata</taxon>
        <taxon>Craniata</taxon>
        <taxon>Vertebrata</taxon>
        <taxon>Euteleostomi</taxon>
        <taxon>Amphibia</taxon>
        <taxon>Batrachia</taxon>
        <taxon>Caudata</taxon>
        <taxon>Salamandroidea</taxon>
        <taxon>Salamandridae</taxon>
        <taxon>Pleurodelinae</taxon>
        <taxon>Pleurodeles</taxon>
    </lineage>
</organism>
<comment type="caution">
    <text evidence="3">The sequence shown here is derived from an EMBL/GenBank/DDBJ whole genome shotgun (WGS) entry which is preliminary data.</text>
</comment>
<dbReference type="SUPFAM" id="SSF57756">
    <property type="entry name" value="Retrovirus zinc finger-like domains"/>
    <property type="match status" value="1"/>
</dbReference>
<name>A0AAV7QKI3_PLEWA</name>
<gene>
    <name evidence="3" type="ORF">NDU88_005211</name>
</gene>
<sequence>MGNRTLRDLCWDLRHFLVDIHLENLPVKRSLLQALHHSPPAELTGRCAKEFLNESKSDENIVARVKGKKASKEHKKKWLGKPEVEQNNYRLDDKRKCYRCVSYDHLANDKLCPAKKQKCLKCGVIGHFQRVCQKKMGSRSKELELENTNSSDDEDLDMCVLCVDTAEEHTDGHTILCTGEEDKKRKKDKVVK</sequence>
<dbReference type="GO" id="GO:0008270">
    <property type="term" value="F:zinc ion binding"/>
    <property type="evidence" value="ECO:0007669"/>
    <property type="project" value="UniProtKB-KW"/>
</dbReference>
<dbReference type="InterPro" id="IPR001878">
    <property type="entry name" value="Znf_CCHC"/>
</dbReference>
<keyword evidence="1" id="KW-0863">Zinc-finger</keyword>
<dbReference type="InterPro" id="IPR036875">
    <property type="entry name" value="Znf_CCHC_sf"/>
</dbReference>
<dbReference type="Gene3D" id="4.10.60.10">
    <property type="entry name" value="Zinc finger, CCHC-type"/>
    <property type="match status" value="1"/>
</dbReference>
<dbReference type="Proteomes" id="UP001066276">
    <property type="component" value="Chromosome 6"/>
</dbReference>
<proteinExistence type="predicted"/>
<keyword evidence="4" id="KW-1185">Reference proteome</keyword>
<reference evidence="3" key="1">
    <citation type="journal article" date="2022" name="bioRxiv">
        <title>Sequencing and chromosome-scale assembly of the giantPleurodeles waltlgenome.</title>
        <authorList>
            <person name="Brown T."/>
            <person name="Elewa A."/>
            <person name="Iarovenko S."/>
            <person name="Subramanian E."/>
            <person name="Araus A.J."/>
            <person name="Petzold A."/>
            <person name="Susuki M."/>
            <person name="Suzuki K.-i.T."/>
            <person name="Hayashi T."/>
            <person name="Toyoda A."/>
            <person name="Oliveira C."/>
            <person name="Osipova E."/>
            <person name="Leigh N.D."/>
            <person name="Simon A."/>
            <person name="Yun M.H."/>
        </authorList>
    </citation>
    <scope>NUCLEOTIDE SEQUENCE</scope>
    <source>
        <strain evidence="3">20211129_DDA</strain>
        <tissue evidence="3">Liver</tissue>
    </source>
</reference>
<keyword evidence="1" id="KW-0479">Metal-binding</keyword>
<keyword evidence="1" id="KW-0862">Zinc</keyword>
<evidence type="ECO:0000259" key="2">
    <source>
        <dbReference type="PROSITE" id="PS50158"/>
    </source>
</evidence>
<evidence type="ECO:0000256" key="1">
    <source>
        <dbReference type="PROSITE-ProRule" id="PRU00047"/>
    </source>
</evidence>
<dbReference type="GO" id="GO:0003676">
    <property type="term" value="F:nucleic acid binding"/>
    <property type="evidence" value="ECO:0007669"/>
    <property type="project" value="InterPro"/>
</dbReference>
<dbReference type="PROSITE" id="PS50158">
    <property type="entry name" value="ZF_CCHC"/>
    <property type="match status" value="1"/>
</dbReference>
<evidence type="ECO:0000313" key="4">
    <source>
        <dbReference type="Proteomes" id="UP001066276"/>
    </source>
</evidence>
<dbReference type="AlphaFoldDB" id="A0AAV7QKI3"/>
<accession>A0AAV7QKI3</accession>
<evidence type="ECO:0000313" key="3">
    <source>
        <dbReference type="EMBL" id="KAJ1138830.1"/>
    </source>
</evidence>
<protein>
    <recommendedName>
        <fullName evidence="2">CCHC-type domain-containing protein</fullName>
    </recommendedName>
</protein>